<accession>A0A839DUS2</accession>
<dbReference type="Gene3D" id="2.40.30.110">
    <property type="entry name" value="Aminomethyltransferase beta-barrel domains"/>
    <property type="match status" value="1"/>
</dbReference>
<gene>
    <name evidence="6" type="ORF">FHX42_001345</name>
</gene>
<dbReference type="Pfam" id="PF01266">
    <property type="entry name" value="DAO"/>
    <property type="match status" value="1"/>
</dbReference>
<dbReference type="Pfam" id="PF01571">
    <property type="entry name" value="GCV_T"/>
    <property type="match status" value="1"/>
</dbReference>
<dbReference type="SUPFAM" id="SSF101790">
    <property type="entry name" value="Aminomethyltransferase beta-barrel domain"/>
    <property type="match status" value="1"/>
</dbReference>
<dbReference type="PANTHER" id="PTHR43757:SF2">
    <property type="entry name" value="AMINOMETHYLTRANSFERASE, MITOCHONDRIAL"/>
    <property type="match status" value="1"/>
</dbReference>
<keyword evidence="7" id="KW-1185">Reference proteome</keyword>
<dbReference type="InterPro" id="IPR027266">
    <property type="entry name" value="TrmE/GcvT-like"/>
</dbReference>
<dbReference type="Gene3D" id="3.30.1360.120">
    <property type="entry name" value="Probable tRNA modification gtpase trme, domain 1"/>
    <property type="match status" value="1"/>
</dbReference>
<reference evidence="6 7" key="1">
    <citation type="submission" date="2020-07" db="EMBL/GenBank/DDBJ databases">
        <title>Sequencing the genomes of 1000 actinobacteria strains.</title>
        <authorList>
            <person name="Klenk H.-P."/>
        </authorList>
    </citation>
    <scope>NUCLEOTIDE SEQUENCE [LARGE SCALE GENOMIC DNA]</scope>
    <source>
        <strain evidence="6 7">DSM 45975</strain>
    </source>
</reference>
<dbReference type="GO" id="GO:0008168">
    <property type="term" value="F:methyltransferase activity"/>
    <property type="evidence" value="ECO:0007669"/>
    <property type="project" value="UniProtKB-KW"/>
</dbReference>
<feature type="domain" description="FAD dependent oxidoreductase" evidence="2">
    <location>
        <begin position="8"/>
        <end position="373"/>
    </location>
</feature>
<dbReference type="InterPro" id="IPR028896">
    <property type="entry name" value="GcvT/YgfZ/DmdA"/>
</dbReference>
<feature type="domain" description="Aminomethyltransferase C-terminal" evidence="4">
    <location>
        <begin position="732"/>
        <end position="809"/>
    </location>
</feature>
<evidence type="ECO:0000259" key="4">
    <source>
        <dbReference type="Pfam" id="PF08669"/>
    </source>
</evidence>
<dbReference type="Pfam" id="PF08669">
    <property type="entry name" value="GCV_T_C"/>
    <property type="match status" value="1"/>
</dbReference>
<dbReference type="InterPro" id="IPR013977">
    <property type="entry name" value="GcvT_C"/>
</dbReference>
<dbReference type="Gene3D" id="3.30.70.1400">
    <property type="entry name" value="Aminomethyltransferase beta-barrel domains"/>
    <property type="match status" value="1"/>
</dbReference>
<evidence type="ECO:0000259" key="2">
    <source>
        <dbReference type="Pfam" id="PF01266"/>
    </source>
</evidence>
<proteinExistence type="inferred from homology"/>
<name>A0A839DUS2_9PSEU</name>
<evidence type="ECO:0000259" key="5">
    <source>
        <dbReference type="Pfam" id="PF16350"/>
    </source>
</evidence>
<dbReference type="PANTHER" id="PTHR43757">
    <property type="entry name" value="AMINOMETHYLTRANSFERASE"/>
    <property type="match status" value="1"/>
</dbReference>
<sequence length="817" mass="89339">MTPSAQSRVVIIGAGIVGCSLADELTERGWTNVTVLEQGPLFATGGSTSHAPGLVFATSGSKTLTKFAQYTVSKFSELRHEGDPCFDALGGLELATTTARWHDLQRKHGLATSWGVRSRLITPQECVEMWPTVDVDQVIGGLHTPDDGLAKAVPAGAEQARRALARGAVFLAHHTVVDVEQRGGRVSSVVTDKGAVPADMVVSTAGLWGPKIGAMAGVDIPLLPMAHQYAKTSPLPELSELGADPTSARRPILRHQDADLYFREHGDRLGIGSYAHRPMPIDLGDVPAFDDAAVMPSVLEFTEEDFEGSWKEARKLLPALHDTQVEEGFNGAMSFTTDGMPLMGESREVAGFWMAEAVWVTHSAGVARALAEWMTDGRSTVDVHDCDVHRFEQVQLDPGYVAERATRAFVEVYDVLHPLQPADTPRDLRTSPFHARQRELGAFFLEGAGWERPHWYEANAALADELSLPPRSEWASRYWSPIAAAEALATRNSVALFDMTPLKRLEVSGPGALDFLQRMTTNQMRRKPGAVSYTLLLDEAGGVRSDLTVARLGDEEFQVGVNSTLDLDWLLRHAPRDRSVSIRDITAGTCCIGVWGPNARALVQPLSSDDLSHERFGFFKARRVTIAGVPVTALRVSYVGELGWELYADADVGLRLWDALWEAGQNFGVVAAGRSAFNSMRIEKGYRAWGTDMTTEHNPFDAGVGFAVRMNKGDFVGRKALTDLADREPEHKLVPLLLDDPGHVVMGKEPVHTDAGTGYVTSATYGYTLERSIAYAWLPTPTTRPGDRVHVEYFGDRLPATVAEEPLFDPDMTRIRR</sequence>
<evidence type="ECO:0000313" key="7">
    <source>
        <dbReference type="Proteomes" id="UP000569329"/>
    </source>
</evidence>
<dbReference type="EMBL" id="JACGWZ010000001">
    <property type="protein sequence ID" value="MBA8824016.1"/>
    <property type="molecule type" value="Genomic_DNA"/>
</dbReference>
<dbReference type="Pfam" id="PF16350">
    <property type="entry name" value="FAO_M"/>
    <property type="match status" value="1"/>
</dbReference>
<dbReference type="InterPro" id="IPR029043">
    <property type="entry name" value="GcvT/YgfZ_C"/>
</dbReference>
<feature type="domain" description="GCVT N-terminal" evidence="3">
    <location>
        <begin position="433"/>
        <end position="712"/>
    </location>
</feature>
<dbReference type="Proteomes" id="UP000569329">
    <property type="component" value="Unassembled WGS sequence"/>
</dbReference>
<dbReference type="Gene3D" id="3.30.9.10">
    <property type="entry name" value="D-Amino Acid Oxidase, subunit A, domain 2"/>
    <property type="match status" value="1"/>
</dbReference>
<dbReference type="InterPro" id="IPR032503">
    <property type="entry name" value="FAO_M"/>
</dbReference>
<dbReference type="SUPFAM" id="SSF54373">
    <property type="entry name" value="FAD-linked reductases, C-terminal domain"/>
    <property type="match status" value="1"/>
</dbReference>
<comment type="similarity">
    <text evidence="1">Belongs to the GcvT family.</text>
</comment>
<dbReference type="InterPro" id="IPR006222">
    <property type="entry name" value="GCVT_N"/>
</dbReference>
<feature type="domain" description="FAD dependent oxidoreductase central" evidence="5">
    <location>
        <begin position="376"/>
        <end position="431"/>
    </location>
</feature>
<evidence type="ECO:0000313" key="6">
    <source>
        <dbReference type="EMBL" id="MBA8824016.1"/>
    </source>
</evidence>
<evidence type="ECO:0000256" key="1">
    <source>
        <dbReference type="ARBA" id="ARBA00008609"/>
    </source>
</evidence>
<dbReference type="InterPro" id="IPR006076">
    <property type="entry name" value="FAD-dep_OxRdtase"/>
</dbReference>
<dbReference type="GO" id="GO:0032259">
    <property type="term" value="P:methylation"/>
    <property type="evidence" value="ECO:0007669"/>
    <property type="project" value="UniProtKB-KW"/>
</dbReference>
<dbReference type="Gene3D" id="3.50.50.60">
    <property type="entry name" value="FAD/NAD(P)-binding domain"/>
    <property type="match status" value="1"/>
</dbReference>
<comment type="caution">
    <text evidence="6">The sequence shown here is derived from an EMBL/GenBank/DDBJ whole genome shotgun (WGS) entry which is preliminary data.</text>
</comment>
<dbReference type="InterPro" id="IPR036188">
    <property type="entry name" value="FAD/NAD-bd_sf"/>
</dbReference>
<keyword evidence="6" id="KW-0489">Methyltransferase</keyword>
<dbReference type="SUPFAM" id="SSF103025">
    <property type="entry name" value="Folate-binding domain"/>
    <property type="match status" value="1"/>
</dbReference>
<dbReference type="SUPFAM" id="SSF51905">
    <property type="entry name" value="FAD/NAD(P)-binding domain"/>
    <property type="match status" value="1"/>
</dbReference>
<evidence type="ECO:0000259" key="3">
    <source>
        <dbReference type="Pfam" id="PF01571"/>
    </source>
</evidence>
<protein>
    <submittedName>
        <fullName evidence="6">Glycine cleavage system aminomethyltransferase T/glycine/D-amino acid oxidase-like deaminating enzyme</fullName>
    </submittedName>
</protein>
<dbReference type="RefSeq" id="WP_328795931.1">
    <property type="nucleotide sequence ID" value="NZ_JACGWZ010000001.1"/>
</dbReference>
<dbReference type="AlphaFoldDB" id="A0A839DUS2"/>
<organism evidence="6 7">
    <name type="scientific">Halosaccharopolyspora lacisalsi</name>
    <dbReference type="NCBI Taxonomy" id="1000566"/>
    <lineage>
        <taxon>Bacteria</taxon>
        <taxon>Bacillati</taxon>
        <taxon>Actinomycetota</taxon>
        <taxon>Actinomycetes</taxon>
        <taxon>Pseudonocardiales</taxon>
        <taxon>Pseudonocardiaceae</taxon>
        <taxon>Halosaccharopolyspora</taxon>
    </lineage>
</organism>
<keyword evidence="6" id="KW-0808">Transferase</keyword>